<dbReference type="Proteomes" id="UP000516314">
    <property type="component" value="Chromosome 5"/>
</dbReference>
<sequence>MSGSQEPRIRPSTWSCSDIPIKKRKYLVQPQMEEAVSTQIPQPNEQGDTRSAHADETQKMTGREPTSSLPSVPVGISGKGKSIGNIVFDQTRVKFEKPSSPIHSSPLAGFDIPSSSNVLGSSIHFPMGKLPVGAEHAGLVVPSNQTRMKVEKTVLKTHDIVRKTGDKETLRGECQTEASSGAKTVSLQLSCNTKNNSPYWKNEEPTELNLSLSKGVCPAHNTDSTSTKSGNSGLNRENWDLNTTMDVWEDALDRTTGAFLNSNRSLRDIERSSCRDTTAITKSVSVRQKESVGFSSPKVTLMQFDNHVNPTCSLSLGLSSYPPIEKSPSLPATTSEARAGNVCSVNLRTVKSEIIEESVRQATESTQVSPIGLSIKGLKHEGIGRFSQGNSPSFGILKTVVPISIKAEPNTFSQSEVFNRKDGMLNHPHTPIMQSNEIPDLPTSSTPYQKDKYLPCSNGISNAPMPLSGMTIIPGVQSDPDCTSKENSGQSSSLANGKLREVLKHGGVYTTYSGHGDHNLNASGVNVTSLTEEKILDDCKPCISKELPCNSRGTDELSRNDEEKITLPGKELEEQLYSYGFESDRGYDLSRVIKEQVGKRNLCDDGKVQGPAAVFTESNEVAHPECGGSETEQRNINVPCHVHFHNSNHVEEKGSQPALLGYTGETEGRIVQDGEGTSGVSTVSGGIENPEIVDNSSPVSLKAEMSTIDNDPPMECSDGSQSRIINLTQVKSPVKALDASGSFVPPRMERDRFHDFPLEPREYTFRGSDESCKFSRERYHGRIMRSPRLNFIPDRRRLPDNTESNLHDQDTKKFEFDNHGNTRRGGAFMSNFQRGRRPANDGVTPYAHSFPRRSPSFSYNRGPTNKEDTSAFHGFRDGEKFTRGLQCNNTEPLFMNHQRPYRGRSGFARGRTKFVNNPKRDFPGFRSRSPVRSRERSDGSSSSFRNRSQEEFSGHTDFSHRRSPSGYKVERMSSPDHSGYSREMVVRRHNSPPFSHRPSNAGRGRGYARGRGYVRGRGYGRDGNSFRKPSDHVVHRNHGNMNNLDPRERVDYSDDFFEGQIHSERFGVDVNAERRRFGYRHDGTSSSFRPSFNNDGCAPTNVENDPDAVRFQQDPRIKIEEQGSLMEIDGENKNSTENASGRTKNMEEEETSKNSKIWQPDELGDIKRKFCDFAMAETIQWLIIVDIPMTDVKEHSALSFEKVLNLAIAWLCVCIALLLWYHLDVVTFLAVIQFPVFSFALGPDFLPVELFRPERRAGISKIPKHVQFGRTGFTGHGREQTGNGQRHVKDEFYEVESVDVINEGLRKVLGTGRGTHNLIGECV</sequence>
<evidence type="ECO:0000313" key="2">
    <source>
        <dbReference type="EMBL" id="CAD5331587.1"/>
    </source>
</evidence>
<reference evidence="2 3" key="1">
    <citation type="submission" date="2020-09" db="EMBL/GenBank/DDBJ databases">
        <authorList>
            <person name="Ashkenazy H."/>
        </authorList>
    </citation>
    <scope>NUCLEOTIDE SEQUENCE [LARGE SCALE GENOMIC DNA]</scope>
    <source>
        <strain evidence="3">cv. Cdm-0</strain>
    </source>
</reference>
<protein>
    <submittedName>
        <fullName evidence="2">(thale cress) hypothetical protein</fullName>
    </submittedName>
</protein>
<feature type="compositionally biased region" description="Basic and acidic residues" evidence="1">
    <location>
        <begin position="47"/>
        <end position="62"/>
    </location>
</feature>
<feature type="compositionally biased region" description="Polar residues" evidence="1">
    <location>
        <begin position="36"/>
        <end position="46"/>
    </location>
</feature>
<feature type="compositionally biased region" description="Basic and acidic residues" evidence="1">
    <location>
        <begin position="1024"/>
        <end position="1034"/>
    </location>
</feature>
<feature type="region of interest" description="Disordered" evidence="1">
    <location>
        <begin position="813"/>
        <end position="874"/>
    </location>
</feature>
<organism evidence="2 3">
    <name type="scientific">Arabidopsis thaliana</name>
    <name type="common">Mouse-ear cress</name>
    <dbReference type="NCBI Taxonomy" id="3702"/>
    <lineage>
        <taxon>Eukaryota</taxon>
        <taxon>Viridiplantae</taxon>
        <taxon>Streptophyta</taxon>
        <taxon>Embryophyta</taxon>
        <taxon>Tracheophyta</taxon>
        <taxon>Spermatophyta</taxon>
        <taxon>Magnoliopsida</taxon>
        <taxon>eudicotyledons</taxon>
        <taxon>Gunneridae</taxon>
        <taxon>Pentapetalae</taxon>
        <taxon>rosids</taxon>
        <taxon>malvids</taxon>
        <taxon>Brassicales</taxon>
        <taxon>Brassicaceae</taxon>
        <taxon>Camelineae</taxon>
        <taxon>Arabidopsis</taxon>
    </lineage>
</organism>
<feature type="region of interest" description="Disordered" evidence="1">
    <location>
        <begin position="28"/>
        <end position="77"/>
    </location>
</feature>
<feature type="compositionally biased region" description="Polar residues" evidence="1">
    <location>
        <begin position="1133"/>
        <end position="1143"/>
    </location>
</feature>
<feature type="compositionally biased region" description="Basic and acidic residues" evidence="1">
    <location>
        <begin position="864"/>
        <end position="874"/>
    </location>
</feature>
<evidence type="ECO:0000313" key="3">
    <source>
        <dbReference type="Proteomes" id="UP000516314"/>
    </source>
</evidence>
<dbReference type="PANTHER" id="PTHR34536">
    <property type="entry name" value="DENTIN SIALOPHOSPHOPROTEIN-LIKE PROTEIN"/>
    <property type="match status" value="1"/>
</dbReference>
<gene>
    <name evidence="2" type="ORF">AT9943_LOCUS19050</name>
</gene>
<proteinExistence type="predicted"/>
<feature type="region of interest" description="Disordered" evidence="1">
    <location>
        <begin position="669"/>
        <end position="690"/>
    </location>
</feature>
<feature type="region of interest" description="Disordered" evidence="1">
    <location>
        <begin position="1130"/>
        <end position="1155"/>
    </location>
</feature>
<accession>A0A7G2F7D7</accession>
<dbReference type="EMBL" id="LR881470">
    <property type="protein sequence ID" value="CAD5331587.1"/>
    <property type="molecule type" value="Genomic_DNA"/>
</dbReference>
<evidence type="ECO:0000256" key="1">
    <source>
        <dbReference type="SAM" id="MobiDB-lite"/>
    </source>
</evidence>
<name>A0A7G2F7D7_ARATH</name>
<feature type="region of interest" description="Disordered" evidence="1">
    <location>
        <begin position="895"/>
        <end position="1047"/>
    </location>
</feature>
<dbReference type="PANTHER" id="PTHR34536:SF4">
    <property type="entry name" value="BTZ DOMAIN-CONTAINING PROTEIN"/>
    <property type="match status" value="1"/>
</dbReference>
<feature type="compositionally biased region" description="Basic and acidic residues" evidence="1">
    <location>
        <begin position="947"/>
        <end position="960"/>
    </location>
</feature>